<name>A9UPP6_MONBE</name>
<dbReference type="Pfam" id="PF06645">
    <property type="entry name" value="SPC12"/>
    <property type="match status" value="1"/>
</dbReference>
<evidence type="ECO:0000256" key="9">
    <source>
        <dbReference type="SAM" id="Phobius"/>
    </source>
</evidence>
<comment type="similarity">
    <text evidence="2">Belongs to the SPCS1 family.</text>
</comment>
<dbReference type="PANTHER" id="PTHR13202:SF0">
    <property type="entry name" value="SIGNAL PEPTIDASE COMPLEX SUBUNIT 1"/>
    <property type="match status" value="1"/>
</dbReference>
<dbReference type="STRING" id="81824.A9UPP6"/>
<evidence type="ECO:0000256" key="6">
    <source>
        <dbReference type="ARBA" id="ARBA00022989"/>
    </source>
</evidence>
<gene>
    <name evidence="10" type="ORF">MONBRDRAFT_13509</name>
</gene>
<evidence type="ECO:0000256" key="4">
    <source>
        <dbReference type="ARBA" id="ARBA00022692"/>
    </source>
</evidence>
<keyword evidence="11" id="KW-1185">Reference proteome</keyword>
<dbReference type="InterPro" id="IPR009542">
    <property type="entry name" value="Spc1/SPCS1"/>
</dbReference>
<keyword evidence="6 9" id="KW-1133">Transmembrane helix</keyword>
<reference evidence="10 11" key="1">
    <citation type="journal article" date="2008" name="Nature">
        <title>The genome of the choanoflagellate Monosiga brevicollis and the origin of metazoans.</title>
        <authorList>
            <consortium name="JGI Sequencing"/>
            <person name="King N."/>
            <person name="Westbrook M.J."/>
            <person name="Young S.L."/>
            <person name="Kuo A."/>
            <person name="Abedin M."/>
            <person name="Chapman J."/>
            <person name="Fairclough S."/>
            <person name="Hellsten U."/>
            <person name="Isogai Y."/>
            <person name="Letunic I."/>
            <person name="Marr M."/>
            <person name="Pincus D."/>
            <person name="Putnam N."/>
            <person name="Rokas A."/>
            <person name="Wright K.J."/>
            <person name="Zuzow R."/>
            <person name="Dirks W."/>
            <person name="Good M."/>
            <person name="Goodstein D."/>
            <person name="Lemons D."/>
            <person name="Li W."/>
            <person name="Lyons J.B."/>
            <person name="Morris A."/>
            <person name="Nichols S."/>
            <person name="Richter D.J."/>
            <person name="Salamov A."/>
            <person name="Bork P."/>
            <person name="Lim W.A."/>
            <person name="Manning G."/>
            <person name="Miller W.T."/>
            <person name="McGinnis W."/>
            <person name="Shapiro H."/>
            <person name="Tjian R."/>
            <person name="Grigoriev I.V."/>
            <person name="Rokhsar D."/>
        </authorList>
    </citation>
    <scope>NUCLEOTIDE SEQUENCE [LARGE SCALE GENOMIC DNA]</scope>
    <source>
        <strain evidence="11">MX1 / ATCC 50154</strain>
    </source>
</reference>
<proteinExistence type="inferred from homology"/>
<evidence type="ECO:0000256" key="5">
    <source>
        <dbReference type="ARBA" id="ARBA00022824"/>
    </source>
</evidence>
<comment type="function">
    <text evidence="8">Component of the signal peptidase complex (SPC) which catalyzes the cleavage of N-terminal signal sequences from nascent proteins as they are translocated into the lumen of the endoplasmic reticulum. Dispensable for SPC enzymatic activity.</text>
</comment>
<keyword evidence="4 9" id="KW-0812">Transmembrane</keyword>
<evidence type="ECO:0000313" key="11">
    <source>
        <dbReference type="Proteomes" id="UP000001357"/>
    </source>
</evidence>
<dbReference type="AlphaFoldDB" id="A9UPP6"/>
<evidence type="ECO:0000256" key="2">
    <source>
        <dbReference type="ARBA" id="ARBA00005245"/>
    </source>
</evidence>
<dbReference type="KEGG" id="mbr:MONBRDRAFT_13509"/>
<sequence length="72" mass="8354">MQDFEGQALSEYLYQVIIGAFTAIGFIWGWWCQDFAQTTYVTAAGVVLACILCLPAWPFYQRNPVQWLRKEE</sequence>
<keyword evidence="7 9" id="KW-0472">Membrane</keyword>
<dbReference type="GO" id="GO:0006465">
    <property type="term" value="P:signal peptide processing"/>
    <property type="evidence" value="ECO:0000318"/>
    <property type="project" value="GO_Central"/>
</dbReference>
<dbReference type="Proteomes" id="UP000001357">
    <property type="component" value="Unassembled WGS sequence"/>
</dbReference>
<dbReference type="GeneID" id="5887788"/>
<dbReference type="OMA" id="IHLTLWT"/>
<organism evidence="10 11">
    <name type="scientific">Monosiga brevicollis</name>
    <name type="common">Choanoflagellate</name>
    <dbReference type="NCBI Taxonomy" id="81824"/>
    <lineage>
        <taxon>Eukaryota</taxon>
        <taxon>Choanoflagellata</taxon>
        <taxon>Craspedida</taxon>
        <taxon>Salpingoecidae</taxon>
        <taxon>Monosiga</taxon>
    </lineage>
</organism>
<dbReference type="eggNOG" id="KOG4112">
    <property type="taxonomic scope" value="Eukaryota"/>
</dbReference>
<feature type="transmembrane region" description="Helical" evidence="9">
    <location>
        <begin position="37"/>
        <end position="60"/>
    </location>
</feature>
<comment type="subcellular location">
    <subcellularLocation>
        <location evidence="1">Endoplasmic reticulum membrane</location>
        <topology evidence="1">Multi-pass membrane protein</topology>
    </subcellularLocation>
</comment>
<dbReference type="InParanoid" id="A9UPP6"/>
<protein>
    <recommendedName>
        <fullName evidence="3">Signal peptidase complex subunit 1</fullName>
    </recommendedName>
</protein>
<evidence type="ECO:0000313" key="10">
    <source>
        <dbReference type="EMBL" id="EDQ92460.1"/>
    </source>
</evidence>
<dbReference type="EMBL" id="CH991543">
    <property type="protein sequence ID" value="EDQ92460.1"/>
    <property type="molecule type" value="Genomic_DNA"/>
</dbReference>
<dbReference type="GO" id="GO:0045047">
    <property type="term" value="P:protein targeting to ER"/>
    <property type="evidence" value="ECO:0000318"/>
    <property type="project" value="GO_Central"/>
</dbReference>
<accession>A9UPP6</accession>
<evidence type="ECO:0000256" key="8">
    <source>
        <dbReference type="ARBA" id="ARBA00045204"/>
    </source>
</evidence>
<feature type="transmembrane region" description="Helical" evidence="9">
    <location>
        <begin position="12"/>
        <end position="31"/>
    </location>
</feature>
<keyword evidence="5" id="KW-0256">Endoplasmic reticulum</keyword>
<dbReference type="GO" id="GO:0005787">
    <property type="term" value="C:signal peptidase complex"/>
    <property type="evidence" value="ECO:0000318"/>
    <property type="project" value="GO_Central"/>
</dbReference>
<evidence type="ECO:0000256" key="3">
    <source>
        <dbReference type="ARBA" id="ARBA00017059"/>
    </source>
</evidence>
<evidence type="ECO:0000256" key="7">
    <source>
        <dbReference type="ARBA" id="ARBA00023136"/>
    </source>
</evidence>
<dbReference type="RefSeq" id="XP_001742222.1">
    <property type="nucleotide sequence ID" value="XM_001742170.1"/>
</dbReference>
<evidence type="ECO:0000256" key="1">
    <source>
        <dbReference type="ARBA" id="ARBA00004477"/>
    </source>
</evidence>
<dbReference type="PANTHER" id="PTHR13202">
    <property type="entry name" value="MICROSOMAL SIGNAL PEPTIDASE 12 KDA SUBUNIT"/>
    <property type="match status" value="1"/>
</dbReference>